<comment type="catalytic activity">
    <reaction evidence="1 11">
        <text>Thiol-dependent hydrolysis of ester, thioester, amide, peptide and isopeptide bonds formed by the C-terminal Gly of ubiquitin (a 76-residue protein attached to proteins as an intracellular targeting signal).</text>
        <dbReference type="EC" id="3.4.19.12"/>
    </reaction>
</comment>
<dbReference type="Proteomes" id="UP001150569">
    <property type="component" value="Unassembled WGS sequence"/>
</dbReference>
<dbReference type="GO" id="GO:0006508">
    <property type="term" value="P:proteolysis"/>
    <property type="evidence" value="ECO:0007669"/>
    <property type="project" value="UniProtKB-KW"/>
</dbReference>
<dbReference type="GO" id="GO:0016579">
    <property type="term" value="P:protein deubiquitination"/>
    <property type="evidence" value="ECO:0007669"/>
    <property type="project" value="InterPro"/>
</dbReference>
<comment type="caution">
    <text evidence="15">The sequence shown here is derived from an EMBL/GenBank/DDBJ whole genome shotgun (WGS) entry which is preliminary data.</text>
</comment>
<dbReference type="Pfam" id="PF00443">
    <property type="entry name" value="UCH"/>
    <property type="match status" value="1"/>
</dbReference>
<dbReference type="GO" id="GO:0005634">
    <property type="term" value="C:nucleus"/>
    <property type="evidence" value="ECO:0007669"/>
    <property type="project" value="TreeGrafter"/>
</dbReference>
<evidence type="ECO:0000256" key="12">
    <source>
        <dbReference type="SAM" id="MobiDB-lite"/>
    </source>
</evidence>
<feature type="compositionally biased region" description="Acidic residues" evidence="12">
    <location>
        <begin position="886"/>
        <end position="900"/>
    </location>
</feature>
<dbReference type="SUPFAM" id="SSF54001">
    <property type="entry name" value="Cysteine proteinases"/>
    <property type="match status" value="1"/>
</dbReference>
<evidence type="ECO:0000256" key="2">
    <source>
        <dbReference type="ARBA" id="ARBA00009085"/>
    </source>
</evidence>
<dbReference type="InterPro" id="IPR038765">
    <property type="entry name" value="Papain-like_cys_pep_sf"/>
</dbReference>
<keyword evidence="6 11" id="KW-0833">Ubl conjugation pathway</keyword>
<feature type="region of interest" description="Disordered" evidence="12">
    <location>
        <begin position="498"/>
        <end position="597"/>
    </location>
</feature>
<keyword evidence="16" id="KW-1185">Reference proteome</keyword>
<keyword evidence="7 11" id="KW-0378">Hydrolase</keyword>
<dbReference type="PANTHER" id="PTHR24006">
    <property type="entry name" value="UBIQUITIN CARBOXYL-TERMINAL HYDROLASE"/>
    <property type="match status" value="1"/>
</dbReference>
<name>A0A9W8A1I1_9FUNG</name>
<feature type="region of interest" description="Disordered" evidence="12">
    <location>
        <begin position="631"/>
        <end position="666"/>
    </location>
</feature>
<dbReference type="InterPro" id="IPR013083">
    <property type="entry name" value="Znf_RING/FYVE/PHD"/>
</dbReference>
<dbReference type="EMBL" id="JANBPT010000520">
    <property type="protein sequence ID" value="KAJ1918014.1"/>
    <property type="molecule type" value="Genomic_DNA"/>
</dbReference>
<dbReference type="GO" id="GO:0005829">
    <property type="term" value="C:cytosol"/>
    <property type="evidence" value="ECO:0007669"/>
    <property type="project" value="TreeGrafter"/>
</dbReference>
<evidence type="ECO:0000259" key="14">
    <source>
        <dbReference type="PROSITE" id="PS50271"/>
    </source>
</evidence>
<dbReference type="PROSITE" id="PS50271">
    <property type="entry name" value="ZF_UBP"/>
    <property type="match status" value="1"/>
</dbReference>
<dbReference type="AlphaFoldDB" id="A0A9W8A1I1"/>
<evidence type="ECO:0000259" key="13">
    <source>
        <dbReference type="PROSITE" id="PS50235"/>
    </source>
</evidence>
<feature type="compositionally biased region" description="Low complexity" evidence="12">
    <location>
        <begin position="556"/>
        <end position="568"/>
    </location>
</feature>
<feature type="compositionally biased region" description="Basic residues" evidence="12">
    <location>
        <begin position="1"/>
        <end position="11"/>
    </location>
</feature>
<evidence type="ECO:0000313" key="15">
    <source>
        <dbReference type="EMBL" id="KAJ1918014.1"/>
    </source>
</evidence>
<dbReference type="PROSITE" id="PS50235">
    <property type="entry name" value="USP_3"/>
    <property type="match status" value="1"/>
</dbReference>
<reference evidence="15" key="1">
    <citation type="submission" date="2022-07" db="EMBL/GenBank/DDBJ databases">
        <title>Phylogenomic reconstructions and comparative analyses of Kickxellomycotina fungi.</title>
        <authorList>
            <person name="Reynolds N.K."/>
            <person name="Stajich J.E."/>
            <person name="Barry K."/>
            <person name="Grigoriev I.V."/>
            <person name="Crous P."/>
            <person name="Smith M.E."/>
        </authorList>
    </citation>
    <scope>NUCLEOTIDE SEQUENCE</scope>
    <source>
        <strain evidence="15">RSA 861</strain>
    </source>
</reference>
<feature type="domain" description="USP" evidence="13">
    <location>
        <begin position="272"/>
        <end position="986"/>
    </location>
</feature>
<evidence type="ECO:0000313" key="16">
    <source>
        <dbReference type="Proteomes" id="UP001150569"/>
    </source>
</evidence>
<organism evidence="15 16">
    <name type="scientific">Tieghemiomyces parasiticus</name>
    <dbReference type="NCBI Taxonomy" id="78921"/>
    <lineage>
        <taxon>Eukaryota</taxon>
        <taxon>Fungi</taxon>
        <taxon>Fungi incertae sedis</taxon>
        <taxon>Zoopagomycota</taxon>
        <taxon>Kickxellomycotina</taxon>
        <taxon>Dimargaritomycetes</taxon>
        <taxon>Dimargaritales</taxon>
        <taxon>Dimargaritaceae</taxon>
        <taxon>Tieghemiomyces</taxon>
    </lineage>
</organism>
<feature type="region of interest" description="Disordered" evidence="12">
    <location>
        <begin position="304"/>
        <end position="352"/>
    </location>
</feature>
<feature type="domain" description="UBP-type" evidence="14">
    <location>
        <begin position="83"/>
        <end position="210"/>
    </location>
</feature>
<dbReference type="PANTHER" id="PTHR24006:SF888">
    <property type="entry name" value="UBIQUITIN CARBOXYL-TERMINAL HYDROLASE 30"/>
    <property type="match status" value="1"/>
</dbReference>
<evidence type="ECO:0000256" key="10">
    <source>
        <dbReference type="PROSITE-ProRule" id="PRU00502"/>
    </source>
</evidence>
<feature type="region of interest" description="Disordered" evidence="12">
    <location>
        <begin position="1"/>
        <end position="81"/>
    </location>
</feature>
<accession>A0A9W8A1I1</accession>
<comment type="similarity">
    <text evidence="2 11">Belongs to the peptidase C19 family.</text>
</comment>
<evidence type="ECO:0000256" key="1">
    <source>
        <dbReference type="ARBA" id="ARBA00000707"/>
    </source>
</evidence>
<dbReference type="InterPro" id="IPR028889">
    <property type="entry name" value="USP"/>
</dbReference>
<dbReference type="EC" id="3.4.19.12" evidence="11"/>
<protein>
    <recommendedName>
        <fullName evidence="11">Ubiquitin carboxyl-terminal hydrolase</fullName>
        <ecNumber evidence="11">3.4.19.12</ecNumber>
    </recommendedName>
</protein>
<feature type="compositionally biased region" description="Acidic residues" evidence="12">
    <location>
        <begin position="647"/>
        <end position="657"/>
    </location>
</feature>
<dbReference type="PROSITE" id="PS00972">
    <property type="entry name" value="USP_1"/>
    <property type="match status" value="1"/>
</dbReference>
<evidence type="ECO:0000256" key="9">
    <source>
        <dbReference type="ARBA" id="ARBA00022833"/>
    </source>
</evidence>
<feature type="compositionally biased region" description="Acidic residues" evidence="12">
    <location>
        <begin position="545"/>
        <end position="555"/>
    </location>
</feature>
<feature type="compositionally biased region" description="Low complexity" evidence="12">
    <location>
        <begin position="241"/>
        <end position="263"/>
    </location>
</feature>
<dbReference type="InterPro" id="IPR018200">
    <property type="entry name" value="USP_CS"/>
</dbReference>
<evidence type="ECO:0000256" key="11">
    <source>
        <dbReference type="RuleBase" id="RU366025"/>
    </source>
</evidence>
<keyword evidence="8 11" id="KW-0788">Thiol protease</keyword>
<feature type="region of interest" description="Disordered" evidence="12">
    <location>
        <begin position="867"/>
        <end position="917"/>
    </location>
</feature>
<keyword evidence="3 11" id="KW-0645">Protease</keyword>
<dbReference type="InterPro" id="IPR050164">
    <property type="entry name" value="Peptidase_C19"/>
</dbReference>
<evidence type="ECO:0000256" key="5">
    <source>
        <dbReference type="ARBA" id="ARBA00022771"/>
    </source>
</evidence>
<feature type="compositionally biased region" description="Acidic residues" evidence="12">
    <location>
        <begin position="327"/>
        <end position="338"/>
    </location>
</feature>
<proteinExistence type="inferred from homology"/>
<dbReference type="OrthoDB" id="420187at2759"/>
<dbReference type="Gene3D" id="3.30.40.10">
    <property type="entry name" value="Zinc/RING finger domain, C3HC4 (zinc finger)"/>
    <property type="match status" value="1"/>
</dbReference>
<evidence type="ECO:0000256" key="3">
    <source>
        <dbReference type="ARBA" id="ARBA00022670"/>
    </source>
</evidence>
<evidence type="ECO:0000256" key="6">
    <source>
        <dbReference type="ARBA" id="ARBA00022786"/>
    </source>
</evidence>
<dbReference type="Pfam" id="PF02148">
    <property type="entry name" value="zf-UBP"/>
    <property type="match status" value="1"/>
</dbReference>
<dbReference type="Gene3D" id="3.90.70.10">
    <property type="entry name" value="Cysteine proteinases"/>
    <property type="match status" value="2"/>
</dbReference>
<sequence length="988" mass="106778">MGHKRSKKRSKSALTILPAKSATDPARTLSPTSADEARSELETSDGLPAKLPSNIPSPATTDDEMAVSKAPVQPASEPPTTVHRCVHLKQIKIIQLKKAFAENLKSHRTCQTCSKTKADSDATEDIDAPTLVCLVCGRSFCYHPVDAISPEVPDLNTGHVHEHYTRLNRQHALYLHLDTGRFWCLTCSAEVIAGPSKNQLLVECRTGLQALLKDQSPAGFLAHPASPRRKGKPGKTRGKVVGRNAAVTSSVPAPATQATTVTSETRDGPPACGLTNLGNTCFFNSVLQALAATAPLRSELRLTGTDAAIKPDPTPTASTKARPESGSDSDDSDDDDDCPSFGRSIGSWNAAPPPPLSRSFVGVLNEVWGALEQGRNGHVVDPDPLFSAVSRRWRQFKGYQQQDSHEFLRMLLDALRDEAVKLHRDAHREPKAAPPSDLAGRQILGTFPPGGDSQRTYVDTLFAGQLTDLIVCDVCFNLVQPKEPYYDLSLAIAREPLKSETGPDDGLLSPRRKKTKTQSPKALWTMSDDTVDSQGGDAAAMATDHEEEEEDDDDVPLAASTQAATSDASDVEPSPKPSVRRMTTKLRTMSIDPTDPQQEDLATAMETDDDHSEAPGPPQSANAALITQLVADGGDTGSSPPSPSTSEGEESSDDDETPPTPAEPEIRIVVDEQRSRLVERLFQPVPSAAPVLDPTDNIKYRLRHRTSAQSLDVPVRSGGPSLRPGQIHSHSDATLAASTRLTLEDCLRRFAAVERLEGDNAYACDHCAKLVQQQAALAAATATAETDGGPVRATPARTPTVYRTARRRYLLKAPCPPVLIFQLKRFEQVPTFRSYTTRKLNDPVAFPEFLDMAPYTMPPNLAEEIQRTAPSHAEGSAPPTTTIDSGNEDSAGEEGDEATQDELKAGDPVTTPPAAATVSPGDRYRLYAVVEHMGSINFGHYVAYVATTTSPDGPRTWTYCSDSHVRPCSLDEVFRAQAYLLFYERVPE</sequence>
<gene>
    <name evidence="15" type="ORF">IWQ60_007616</name>
</gene>
<evidence type="ECO:0000256" key="7">
    <source>
        <dbReference type="ARBA" id="ARBA00022801"/>
    </source>
</evidence>
<feature type="region of interest" description="Disordered" evidence="12">
    <location>
        <begin position="219"/>
        <end position="267"/>
    </location>
</feature>
<evidence type="ECO:0000256" key="4">
    <source>
        <dbReference type="ARBA" id="ARBA00022723"/>
    </source>
</evidence>
<dbReference type="GO" id="GO:0008270">
    <property type="term" value="F:zinc ion binding"/>
    <property type="evidence" value="ECO:0007669"/>
    <property type="project" value="UniProtKB-KW"/>
</dbReference>
<keyword evidence="4" id="KW-0479">Metal-binding</keyword>
<dbReference type="PROSITE" id="PS00973">
    <property type="entry name" value="USP_2"/>
    <property type="match status" value="1"/>
</dbReference>
<evidence type="ECO:0000256" key="8">
    <source>
        <dbReference type="ARBA" id="ARBA00022807"/>
    </source>
</evidence>
<dbReference type="InterPro" id="IPR001394">
    <property type="entry name" value="Peptidase_C19_UCH"/>
</dbReference>
<keyword evidence="5 10" id="KW-0863">Zinc-finger</keyword>
<feature type="compositionally biased region" description="Basic residues" evidence="12">
    <location>
        <begin position="226"/>
        <end position="240"/>
    </location>
</feature>
<keyword evidence="9" id="KW-0862">Zinc</keyword>
<dbReference type="SUPFAM" id="SSF57850">
    <property type="entry name" value="RING/U-box"/>
    <property type="match status" value="1"/>
</dbReference>
<dbReference type="InterPro" id="IPR001607">
    <property type="entry name" value="Znf_UBP"/>
</dbReference>
<dbReference type="GO" id="GO:0004843">
    <property type="term" value="F:cysteine-type deubiquitinase activity"/>
    <property type="evidence" value="ECO:0007669"/>
    <property type="project" value="UniProtKB-UniRule"/>
</dbReference>